<evidence type="ECO:0000256" key="7">
    <source>
        <dbReference type="ARBA" id="ARBA00022723"/>
    </source>
</evidence>
<dbReference type="PROSITE" id="PS51257">
    <property type="entry name" value="PROKAR_LIPOPROTEIN"/>
    <property type="match status" value="1"/>
</dbReference>
<keyword evidence="2" id="KW-0813">Transport</keyword>
<keyword evidence="6 11" id="KW-0812">Transmembrane</keyword>
<keyword evidence="5" id="KW-0997">Cell inner membrane</keyword>
<organism evidence="12">
    <name type="scientific">hydrothermal vent metagenome</name>
    <dbReference type="NCBI Taxonomy" id="652676"/>
    <lineage>
        <taxon>unclassified sequences</taxon>
        <taxon>metagenomes</taxon>
        <taxon>ecological metagenomes</taxon>
    </lineage>
</organism>
<dbReference type="GO" id="GO:0046872">
    <property type="term" value="F:metal ion binding"/>
    <property type="evidence" value="ECO:0007669"/>
    <property type="project" value="UniProtKB-KW"/>
</dbReference>
<keyword evidence="8" id="KW-0476">Mercury</keyword>
<keyword evidence="7" id="KW-0479">Metal-binding</keyword>
<dbReference type="InterPro" id="IPR003457">
    <property type="entry name" value="Transprt_MerT"/>
</dbReference>
<feature type="transmembrane region" description="Helical" evidence="11">
    <location>
        <begin position="52"/>
        <end position="71"/>
    </location>
</feature>
<comment type="subcellular location">
    <subcellularLocation>
        <location evidence="1">Cell inner membrane</location>
        <topology evidence="1">Multi-pass membrane protein</topology>
    </subcellularLocation>
</comment>
<keyword evidence="3" id="KW-0475">Mercuric resistance</keyword>
<accession>A0A3B1D8L3</accession>
<name>A0A3B1D8L3_9ZZZZ</name>
<dbReference type="Pfam" id="PF02411">
    <property type="entry name" value="MerT"/>
    <property type="match status" value="1"/>
</dbReference>
<sequence length="113" mass="11835">MKGLISSISALFSSACCVGPVVLTGMGVGASTAGFLGGMAGFVKALMPFKSLFIAGALVVLALNFYTVYGPKRKACLEGSIDGEKKLKREKMLLWANTVAVILFILSPYLLAI</sequence>
<dbReference type="GO" id="GO:0015097">
    <property type="term" value="F:mercury ion transmembrane transporter activity"/>
    <property type="evidence" value="ECO:0007669"/>
    <property type="project" value="InterPro"/>
</dbReference>
<evidence type="ECO:0000256" key="4">
    <source>
        <dbReference type="ARBA" id="ARBA00022475"/>
    </source>
</evidence>
<evidence type="ECO:0000256" key="9">
    <source>
        <dbReference type="ARBA" id="ARBA00022989"/>
    </source>
</evidence>
<evidence type="ECO:0008006" key="13">
    <source>
        <dbReference type="Google" id="ProtNLM"/>
    </source>
</evidence>
<keyword evidence="4" id="KW-1003">Cell membrane</keyword>
<evidence type="ECO:0000256" key="6">
    <source>
        <dbReference type="ARBA" id="ARBA00022692"/>
    </source>
</evidence>
<evidence type="ECO:0000256" key="2">
    <source>
        <dbReference type="ARBA" id="ARBA00022448"/>
    </source>
</evidence>
<reference evidence="12" key="1">
    <citation type="submission" date="2018-06" db="EMBL/GenBank/DDBJ databases">
        <authorList>
            <person name="Zhirakovskaya E."/>
        </authorList>
    </citation>
    <scope>NUCLEOTIDE SEQUENCE</scope>
</reference>
<dbReference type="GO" id="GO:0005886">
    <property type="term" value="C:plasma membrane"/>
    <property type="evidence" value="ECO:0007669"/>
    <property type="project" value="UniProtKB-SubCell"/>
</dbReference>
<evidence type="ECO:0000256" key="5">
    <source>
        <dbReference type="ARBA" id="ARBA00022519"/>
    </source>
</evidence>
<protein>
    <recommendedName>
        <fullName evidence="13">Mercuric transport protein, MerT</fullName>
    </recommendedName>
</protein>
<evidence type="ECO:0000256" key="8">
    <source>
        <dbReference type="ARBA" id="ARBA00022914"/>
    </source>
</evidence>
<dbReference type="EMBL" id="UOGF01000073">
    <property type="protein sequence ID" value="VAX31250.1"/>
    <property type="molecule type" value="Genomic_DNA"/>
</dbReference>
<evidence type="ECO:0000256" key="1">
    <source>
        <dbReference type="ARBA" id="ARBA00004429"/>
    </source>
</evidence>
<evidence type="ECO:0000256" key="11">
    <source>
        <dbReference type="SAM" id="Phobius"/>
    </source>
</evidence>
<evidence type="ECO:0000256" key="10">
    <source>
        <dbReference type="ARBA" id="ARBA00023136"/>
    </source>
</evidence>
<dbReference type="AlphaFoldDB" id="A0A3B1D8L3"/>
<evidence type="ECO:0000313" key="12">
    <source>
        <dbReference type="EMBL" id="VAX31250.1"/>
    </source>
</evidence>
<evidence type="ECO:0000256" key="3">
    <source>
        <dbReference type="ARBA" id="ARBA00022466"/>
    </source>
</evidence>
<feature type="transmembrane region" description="Helical" evidence="11">
    <location>
        <begin position="92"/>
        <end position="111"/>
    </location>
</feature>
<keyword evidence="9 11" id="KW-1133">Transmembrane helix</keyword>
<proteinExistence type="predicted"/>
<gene>
    <name evidence="12" type="ORF">MNBD_NITROSPIRAE01-435</name>
</gene>
<keyword evidence="10 11" id="KW-0472">Membrane</keyword>